<dbReference type="Proteomes" id="UP000291343">
    <property type="component" value="Unassembled WGS sequence"/>
</dbReference>
<feature type="non-terminal residue" evidence="3">
    <location>
        <position position="80"/>
    </location>
</feature>
<proteinExistence type="predicted"/>
<sequence length="80" mass="8760">EHRETGRPRGGRRHLRVGIGVGPRSRGHHLLLLLVAMTVTVAMTVAVTVTVLDGHILRRGPLLDGGGRRRCWCGRVRAPL</sequence>
<evidence type="ECO:0000256" key="1">
    <source>
        <dbReference type="SAM" id="MobiDB-lite"/>
    </source>
</evidence>
<evidence type="ECO:0000313" key="4">
    <source>
        <dbReference type="Proteomes" id="UP000291343"/>
    </source>
</evidence>
<dbReference type="InParanoid" id="A0A482X332"/>
<feature type="transmembrane region" description="Helical" evidence="2">
    <location>
        <begin position="30"/>
        <end position="52"/>
    </location>
</feature>
<reference evidence="3 4" key="1">
    <citation type="journal article" date="2017" name="Gigascience">
        <title>Genome sequence of the small brown planthopper, Laodelphax striatellus.</title>
        <authorList>
            <person name="Zhu J."/>
            <person name="Jiang F."/>
            <person name="Wang X."/>
            <person name="Yang P."/>
            <person name="Bao Y."/>
            <person name="Zhao W."/>
            <person name="Wang W."/>
            <person name="Lu H."/>
            <person name="Wang Q."/>
            <person name="Cui N."/>
            <person name="Li J."/>
            <person name="Chen X."/>
            <person name="Luo L."/>
            <person name="Yu J."/>
            <person name="Kang L."/>
            <person name="Cui F."/>
        </authorList>
    </citation>
    <scope>NUCLEOTIDE SEQUENCE [LARGE SCALE GENOMIC DNA]</scope>
    <source>
        <strain evidence="3">Lst14</strain>
    </source>
</reference>
<evidence type="ECO:0000256" key="2">
    <source>
        <dbReference type="SAM" id="Phobius"/>
    </source>
</evidence>
<comment type="caution">
    <text evidence="3">The sequence shown here is derived from an EMBL/GenBank/DDBJ whole genome shotgun (WGS) entry which is preliminary data.</text>
</comment>
<accession>A0A482X332</accession>
<dbReference type="EMBL" id="QKKF02019150">
    <property type="protein sequence ID" value="RZF40194.1"/>
    <property type="molecule type" value="Genomic_DNA"/>
</dbReference>
<keyword evidence="2" id="KW-0812">Transmembrane</keyword>
<dbReference type="AlphaFoldDB" id="A0A482X332"/>
<keyword evidence="2" id="KW-1133">Transmembrane helix</keyword>
<protein>
    <submittedName>
        <fullName evidence="3">Uncharacterized protein</fullName>
    </submittedName>
</protein>
<evidence type="ECO:0000313" key="3">
    <source>
        <dbReference type="EMBL" id="RZF40194.1"/>
    </source>
</evidence>
<gene>
    <name evidence="3" type="ORF">LSTR_LSTR014808</name>
</gene>
<feature type="non-terminal residue" evidence="3">
    <location>
        <position position="1"/>
    </location>
</feature>
<name>A0A482X332_LAOST</name>
<feature type="region of interest" description="Disordered" evidence="1">
    <location>
        <begin position="1"/>
        <end position="20"/>
    </location>
</feature>
<keyword evidence="2" id="KW-0472">Membrane</keyword>
<organism evidence="3 4">
    <name type="scientific">Laodelphax striatellus</name>
    <name type="common">Small brown planthopper</name>
    <name type="synonym">Delphax striatella</name>
    <dbReference type="NCBI Taxonomy" id="195883"/>
    <lineage>
        <taxon>Eukaryota</taxon>
        <taxon>Metazoa</taxon>
        <taxon>Ecdysozoa</taxon>
        <taxon>Arthropoda</taxon>
        <taxon>Hexapoda</taxon>
        <taxon>Insecta</taxon>
        <taxon>Pterygota</taxon>
        <taxon>Neoptera</taxon>
        <taxon>Paraneoptera</taxon>
        <taxon>Hemiptera</taxon>
        <taxon>Auchenorrhyncha</taxon>
        <taxon>Fulgoroidea</taxon>
        <taxon>Delphacidae</taxon>
        <taxon>Criomorphinae</taxon>
        <taxon>Laodelphax</taxon>
    </lineage>
</organism>
<keyword evidence="4" id="KW-1185">Reference proteome</keyword>